<evidence type="ECO:0000256" key="10">
    <source>
        <dbReference type="ARBA" id="ARBA00023239"/>
    </source>
</evidence>
<dbReference type="Gene3D" id="1.10.8.50">
    <property type="match status" value="1"/>
</dbReference>
<evidence type="ECO:0000313" key="15">
    <source>
        <dbReference type="EMBL" id="MFC5066117.1"/>
    </source>
</evidence>
<evidence type="ECO:0000256" key="4">
    <source>
        <dbReference type="ARBA" id="ARBA00022763"/>
    </source>
</evidence>
<dbReference type="SUPFAM" id="SSF57716">
    <property type="entry name" value="Glucocorticoid receptor-like (DNA-binding domain)"/>
    <property type="match status" value="1"/>
</dbReference>
<evidence type="ECO:0000256" key="5">
    <source>
        <dbReference type="ARBA" id="ARBA00022771"/>
    </source>
</evidence>
<evidence type="ECO:0000313" key="16">
    <source>
        <dbReference type="Proteomes" id="UP001595947"/>
    </source>
</evidence>
<keyword evidence="3" id="KW-0479">Metal-binding</keyword>
<keyword evidence="11" id="KW-0511">Multifunctional enzyme</keyword>
<evidence type="ECO:0000256" key="12">
    <source>
        <dbReference type="ARBA" id="ARBA00023295"/>
    </source>
</evidence>
<protein>
    <recommendedName>
        <fullName evidence="2">DNA-(apurinic or apyrimidinic site) lyase</fullName>
        <ecNumber evidence="2">4.2.99.18</ecNumber>
    </recommendedName>
</protein>
<keyword evidence="16" id="KW-1185">Reference proteome</keyword>
<evidence type="ECO:0000256" key="7">
    <source>
        <dbReference type="ARBA" id="ARBA00022833"/>
    </source>
</evidence>
<keyword evidence="6" id="KW-0378">Hydrolase</keyword>
<keyword evidence="12" id="KW-0326">Glycosidase</keyword>
<gene>
    <name evidence="15" type="ORF">ACFPBZ_28185</name>
</gene>
<comment type="caution">
    <text evidence="15">The sequence shown here is derived from an EMBL/GenBank/DDBJ whole genome shotgun (WGS) entry which is preliminary data.</text>
</comment>
<dbReference type="SUPFAM" id="SSF81624">
    <property type="entry name" value="N-terminal domain of MutM-like DNA repair proteins"/>
    <property type="match status" value="1"/>
</dbReference>
<comment type="similarity">
    <text evidence="1">Belongs to the FPG family.</text>
</comment>
<dbReference type="SUPFAM" id="SSF46946">
    <property type="entry name" value="S13-like H2TH domain"/>
    <property type="match status" value="1"/>
</dbReference>
<name>A0ABV9YX19_9PSEU</name>
<proteinExistence type="inferred from homology"/>
<keyword evidence="9" id="KW-0234">DNA repair</keyword>
<keyword evidence="8" id="KW-0238">DNA-binding</keyword>
<dbReference type="PANTHER" id="PTHR42697">
    <property type="entry name" value="ENDONUCLEASE 8"/>
    <property type="match status" value="1"/>
</dbReference>
<accession>A0ABV9YX19</accession>
<evidence type="ECO:0000256" key="13">
    <source>
        <dbReference type="PROSITE-ProRule" id="PRU00391"/>
    </source>
</evidence>
<dbReference type="Pfam" id="PF01149">
    <property type="entry name" value="Fapy_DNA_glyco"/>
    <property type="match status" value="1"/>
</dbReference>
<dbReference type="RefSeq" id="WP_378039433.1">
    <property type="nucleotide sequence ID" value="NZ_JBHSIV010000058.1"/>
</dbReference>
<dbReference type="InterPro" id="IPR010979">
    <property type="entry name" value="Ribosomal_uS13-like_H2TH"/>
</dbReference>
<keyword evidence="4" id="KW-0227">DNA damage</keyword>
<keyword evidence="5 13" id="KW-0863">Zinc-finger</keyword>
<evidence type="ECO:0000256" key="11">
    <source>
        <dbReference type="ARBA" id="ARBA00023268"/>
    </source>
</evidence>
<dbReference type="PANTHER" id="PTHR42697:SF1">
    <property type="entry name" value="ENDONUCLEASE 8"/>
    <property type="match status" value="1"/>
</dbReference>
<feature type="domain" description="FPG-type" evidence="14">
    <location>
        <begin position="236"/>
        <end position="274"/>
    </location>
</feature>
<sequence length="276" mass="30687">MEGDAVHRAAARLSTLAGATVVRSDLRHAALATVDLRGAVLAETKAHGKHLLTRLRLRDRDLTLHSHLRMDGSWTIVRKHRPDGRPALPRHLLPQLRAAITLDDDRSLVGLGVPVLALLDTREEHRVVGHLGPDVLAEQPTATQEHFDLDEALARLGKDPHRPLVETLLDQRGVAGFGNLWAVELCFLRGRWPWTPVGEVELEPLLALGRKMITHSLEHGTGMTTTGVKRRGQNHWVTGRSNRPCYRCGTLIRFRPATGAMHAREVWWCPSCQPAP</sequence>
<dbReference type="SMART" id="SM00898">
    <property type="entry name" value="Fapy_DNA_glyco"/>
    <property type="match status" value="1"/>
</dbReference>
<dbReference type="InterPro" id="IPR012319">
    <property type="entry name" value="FPG_cat"/>
</dbReference>
<dbReference type="PROSITE" id="PS51066">
    <property type="entry name" value="ZF_FPG_2"/>
    <property type="match status" value="1"/>
</dbReference>
<evidence type="ECO:0000259" key="14">
    <source>
        <dbReference type="PROSITE" id="PS51066"/>
    </source>
</evidence>
<dbReference type="InterPro" id="IPR035937">
    <property type="entry name" value="FPG_N"/>
</dbReference>
<evidence type="ECO:0000256" key="8">
    <source>
        <dbReference type="ARBA" id="ARBA00023125"/>
    </source>
</evidence>
<dbReference type="Proteomes" id="UP001595947">
    <property type="component" value="Unassembled WGS sequence"/>
</dbReference>
<evidence type="ECO:0000256" key="1">
    <source>
        <dbReference type="ARBA" id="ARBA00009409"/>
    </source>
</evidence>
<dbReference type="InterPro" id="IPR000214">
    <property type="entry name" value="Znf_DNA_glyclase/AP_lyase"/>
</dbReference>
<dbReference type="EC" id="4.2.99.18" evidence="2"/>
<keyword evidence="10" id="KW-0456">Lyase</keyword>
<dbReference type="Gene3D" id="3.20.190.10">
    <property type="entry name" value="MutM-like, N-terminal"/>
    <property type="match status" value="1"/>
</dbReference>
<organism evidence="15 16">
    <name type="scientific">Actinomycetospora atypica</name>
    <dbReference type="NCBI Taxonomy" id="1290095"/>
    <lineage>
        <taxon>Bacteria</taxon>
        <taxon>Bacillati</taxon>
        <taxon>Actinomycetota</taxon>
        <taxon>Actinomycetes</taxon>
        <taxon>Pseudonocardiales</taxon>
        <taxon>Pseudonocardiaceae</taxon>
        <taxon>Actinomycetospora</taxon>
    </lineage>
</organism>
<dbReference type="SMART" id="SM01232">
    <property type="entry name" value="H2TH"/>
    <property type="match status" value="1"/>
</dbReference>
<dbReference type="EMBL" id="JBHSIV010000058">
    <property type="protein sequence ID" value="MFC5066117.1"/>
    <property type="molecule type" value="Genomic_DNA"/>
</dbReference>
<evidence type="ECO:0000256" key="9">
    <source>
        <dbReference type="ARBA" id="ARBA00023204"/>
    </source>
</evidence>
<reference evidence="16" key="1">
    <citation type="journal article" date="2019" name="Int. J. Syst. Evol. Microbiol.">
        <title>The Global Catalogue of Microorganisms (GCM) 10K type strain sequencing project: providing services to taxonomists for standard genome sequencing and annotation.</title>
        <authorList>
            <consortium name="The Broad Institute Genomics Platform"/>
            <consortium name="The Broad Institute Genome Sequencing Center for Infectious Disease"/>
            <person name="Wu L."/>
            <person name="Ma J."/>
        </authorList>
    </citation>
    <scope>NUCLEOTIDE SEQUENCE [LARGE SCALE GENOMIC DNA]</scope>
    <source>
        <strain evidence="16">CGMCC 4.7093</strain>
    </source>
</reference>
<evidence type="ECO:0000256" key="6">
    <source>
        <dbReference type="ARBA" id="ARBA00022801"/>
    </source>
</evidence>
<evidence type="ECO:0000256" key="3">
    <source>
        <dbReference type="ARBA" id="ARBA00022723"/>
    </source>
</evidence>
<evidence type="ECO:0000256" key="2">
    <source>
        <dbReference type="ARBA" id="ARBA00012720"/>
    </source>
</evidence>
<dbReference type="InterPro" id="IPR015886">
    <property type="entry name" value="H2TH_FPG"/>
</dbReference>
<keyword evidence="7" id="KW-0862">Zinc</keyword>